<name>A0A1D2MUM7_ORCCI</name>
<evidence type="ECO:0000256" key="10">
    <source>
        <dbReference type="SAM" id="MobiDB-lite"/>
    </source>
</evidence>
<proteinExistence type="predicted"/>
<dbReference type="STRING" id="48709.A0A1D2MUM7"/>
<evidence type="ECO:0000256" key="3">
    <source>
        <dbReference type="ARBA" id="ARBA00022737"/>
    </source>
</evidence>
<keyword evidence="3" id="KW-0677">Repeat</keyword>
<dbReference type="AlphaFoldDB" id="A0A1D2MUM7"/>
<keyword evidence="4 9" id="KW-0863">Zinc-finger</keyword>
<sequence length="866" mass="96952">TFEMSSTSQDHGHHTCGLASTAWPVSEMESEFLEHASHEDSGQRNDNGTAGTRRRRIQLSSCFVCNVAFVAEKLDSLEDGVSWFQNLCKLLAVVPEQGEYLSETNPLCMKCCEVVEEFLYLQQQIEGLKKMISELSKMLGRRLVDKHTFTTTSRKNYQVKSKIYEVWIKRVNAPESQTFAVNIEERAPAINSRNEITVHSEQLAVPSSETDSDFALMNTLDSVSSANTLESNQNANCSNDANNQDCPSPVSVGFQDDDDEGMSDNDNIYVTNFNEETTDIQAENLESEITTAPSIIDEPNKPSSVSASPVCETDMSGGDSNRPATGGHELQPAKKETANRNVVTKRPAKGRKMHPCKFCGKIMPTNFALEMHVRTHTGERPFKCSICGKGCREKGSLQKHEKTHDDSRYEGEPKFECDICGKKYHIKSSLSIHRSDHENGFTRFKKMPKLSNGPPKPPRKPPVRKEKKYDENGNPIQMPKKPKPQNKKKLPKPPSDKPKVYRRRGRPPREGGPIICQQCGKPCKSEFLLKLHMQSHSDSRPFKCSKCQGAFKYKGDLQLGSTRILLIRIRSFLRFMRNLQQPQPKKFIQKRSTLISVESSSEEEFDTENEVEINTSIPASRSVRRTRGDSTKLTKSLQNEIEDNDTPTSSKVVRARTLAKKVSDAVTVQRSRKPRIQFAMKSSANTQGTQLTESYINEILGGKQLRLILTRVNLKVSVGRRSVSGPCGDATEPSNSKSVSDSITELQIRSIASKTDSITDTENAIVVEDEEYPLPGVKMEVHIEEEISQGISDKFEPVVPAASSLHRTTTHDALEPQQPTTSFQSQFPIIIHNPLLKNKTTAAPILFVPIRYDTKSPQENEGESEK</sequence>
<dbReference type="Proteomes" id="UP000094527">
    <property type="component" value="Unassembled WGS sequence"/>
</dbReference>
<dbReference type="SMART" id="SM00355">
    <property type="entry name" value="ZnF_C2H2"/>
    <property type="match status" value="4"/>
</dbReference>
<dbReference type="PROSITE" id="PS00028">
    <property type="entry name" value="ZINC_FINGER_C2H2_1"/>
    <property type="match status" value="4"/>
</dbReference>
<gene>
    <name evidence="12" type="ORF">Ocin01_09890</name>
</gene>
<feature type="domain" description="C2H2-type" evidence="11">
    <location>
        <begin position="514"/>
        <end position="541"/>
    </location>
</feature>
<evidence type="ECO:0000256" key="9">
    <source>
        <dbReference type="PROSITE-ProRule" id="PRU00042"/>
    </source>
</evidence>
<evidence type="ECO:0000256" key="1">
    <source>
        <dbReference type="ARBA" id="ARBA00004123"/>
    </source>
</evidence>
<comment type="subcellular location">
    <subcellularLocation>
        <location evidence="1">Nucleus</location>
    </subcellularLocation>
</comment>
<dbReference type="GO" id="GO:0005634">
    <property type="term" value="C:nucleus"/>
    <property type="evidence" value="ECO:0007669"/>
    <property type="project" value="UniProtKB-SubCell"/>
</dbReference>
<dbReference type="PROSITE" id="PS50157">
    <property type="entry name" value="ZINC_FINGER_C2H2_2"/>
    <property type="match status" value="4"/>
</dbReference>
<keyword evidence="5" id="KW-0862">Zinc</keyword>
<evidence type="ECO:0000256" key="2">
    <source>
        <dbReference type="ARBA" id="ARBA00022723"/>
    </source>
</evidence>
<feature type="domain" description="C2H2-type" evidence="11">
    <location>
        <begin position="354"/>
        <end position="381"/>
    </location>
</feature>
<evidence type="ECO:0000256" key="5">
    <source>
        <dbReference type="ARBA" id="ARBA00022833"/>
    </source>
</evidence>
<reference evidence="12 13" key="1">
    <citation type="journal article" date="2016" name="Genome Biol. Evol.">
        <title>Gene Family Evolution Reflects Adaptation to Soil Environmental Stressors in the Genome of the Collembolan Orchesella cincta.</title>
        <authorList>
            <person name="Faddeeva-Vakhrusheva A."/>
            <person name="Derks M.F."/>
            <person name="Anvar S.Y."/>
            <person name="Agamennone V."/>
            <person name="Suring W."/>
            <person name="Smit S."/>
            <person name="van Straalen N.M."/>
            <person name="Roelofs D."/>
        </authorList>
    </citation>
    <scope>NUCLEOTIDE SEQUENCE [LARGE SCALE GENOMIC DNA]</scope>
    <source>
        <tissue evidence="12">Mixed pool</tissue>
    </source>
</reference>
<keyword evidence="6" id="KW-0805">Transcription regulation</keyword>
<dbReference type="InterPro" id="IPR036236">
    <property type="entry name" value="Znf_C2H2_sf"/>
</dbReference>
<feature type="region of interest" description="Disordered" evidence="10">
    <location>
        <begin position="294"/>
        <end position="330"/>
    </location>
</feature>
<dbReference type="InterPro" id="IPR013087">
    <property type="entry name" value="Znf_C2H2_type"/>
</dbReference>
<evidence type="ECO:0000256" key="8">
    <source>
        <dbReference type="ARBA" id="ARBA00023242"/>
    </source>
</evidence>
<protein>
    <submittedName>
        <fullName evidence="12">Oocyte zinc finger protein XlCOF6</fullName>
    </submittedName>
</protein>
<dbReference type="OrthoDB" id="7773830at2759"/>
<feature type="compositionally biased region" description="Basic residues" evidence="10">
    <location>
        <begin position="480"/>
        <end position="491"/>
    </location>
</feature>
<accession>A0A1D2MUM7</accession>
<feature type="domain" description="C2H2-type" evidence="11">
    <location>
        <begin position="382"/>
        <end position="409"/>
    </location>
</feature>
<dbReference type="Pfam" id="PF00096">
    <property type="entry name" value="zf-C2H2"/>
    <property type="match status" value="2"/>
</dbReference>
<dbReference type="GO" id="GO:0008270">
    <property type="term" value="F:zinc ion binding"/>
    <property type="evidence" value="ECO:0007669"/>
    <property type="project" value="UniProtKB-KW"/>
</dbReference>
<dbReference type="EMBL" id="LJIJ01000502">
    <property type="protein sequence ID" value="ODM96799.1"/>
    <property type="molecule type" value="Genomic_DNA"/>
</dbReference>
<comment type="caution">
    <text evidence="12">The sequence shown here is derived from an EMBL/GenBank/DDBJ whole genome shotgun (WGS) entry which is preliminary data.</text>
</comment>
<keyword evidence="13" id="KW-1185">Reference proteome</keyword>
<keyword evidence="7" id="KW-0804">Transcription</keyword>
<dbReference type="PANTHER" id="PTHR47772:SF4">
    <property type="entry name" value="ZFP64 ZINC FINGER PROTEIN"/>
    <property type="match status" value="1"/>
</dbReference>
<feature type="non-terminal residue" evidence="12">
    <location>
        <position position="1"/>
    </location>
</feature>
<evidence type="ECO:0000256" key="4">
    <source>
        <dbReference type="ARBA" id="ARBA00022771"/>
    </source>
</evidence>
<dbReference type="SUPFAM" id="SSF57667">
    <property type="entry name" value="beta-beta-alpha zinc fingers"/>
    <property type="match status" value="3"/>
</dbReference>
<feature type="domain" description="C2H2-type" evidence="11">
    <location>
        <begin position="415"/>
        <end position="437"/>
    </location>
</feature>
<evidence type="ECO:0000313" key="13">
    <source>
        <dbReference type="Proteomes" id="UP000094527"/>
    </source>
</evidence>
<keyword evidence="8" id="KW-0539">Nucleus</keyword>
<dbReference type="PANTHER" id="PTHR47772">
    <property type="entry name" value="ZINC FINGER PROTEIN 200"/>
    <property type="match status" value="1"/>
</dbReference>
<evidence type="ECO:0000256" key="7">
    <source>
        <dbReference type="ARBA" id="ARBA00023163"/>
    </source>
</evidence>
<dbReference type="Gene3D" id="3.30.160.60">
    <property type="entry name" value="Classic Zinc Finger"/>
    <property type="match status" value="3"/>
</dbReference>
<dbReference type="FunFam" id="3.30.160.60:FF:000621">
    <property type="entry name" value="FLT3-interacting zinc finger 1"/>
    <property type="match status" value="1"/>
</dbReference>
<evidence type="ECO:0000313" key="12">
    <source>
        <dbReference type="EMBL" id="ODM96799.1"/>
    </source>
</evidence>
<feature type="compositionally biased region" description="Low complexity" evidence="10">
    <location>
        <begin position="231"/>
        <end position="246"/>
    </location>
</feature>
<evidence type="ECO:0000259" key="11">
    <source>
        <dbReference type="PROSITE" id="PS50157"/>
    </source>
</evidence>
<feature type="region of interest" description="Disordered" evidence="10">
    <location>
        <begin position="437"/>
        <end position="515"/>
    </location>
</feature>
<feature type="region of interest" description="Disordered" evidence="10">
    <location>
        <begin position="231"/>
        <end position="250"/>
    </location>
</feature>
<evidence type="ECO:0000256" key="6">
    <source>
        <dbReference type="ARBA" id="ARBA00023015"/>
    </source>
</evidence>
<dbReference type="InterPro" id="IPR050636">
    <property type="entry name" value="C2H2-ZF_domain-containing"/>
</dbReference>
<feature type="region of interest" description="Disordered" evidence="10">
    <location>
        <begin position="720"/>
        <end position="742"/>
    </location>
</feature>
<feature type="compositionally biased region" description="Polar residues" evidence="10">
    <location>
        <begin position="732"/>
        <end position="742"/>
    </location>
</feature>
<organism evidence="12 13">
    <name type="scientific">Orchesella cincta</name>
    <name type="common">Springtail</name>
    <name type="synonym">Podura cincta</name>
    <dbReference type="NCBI Taxonomy" id="48709"/>
    <lineage>
        <taxon>Eukaryota</taxon>
        <taxon>Metazoa</taxon>
        <taxon>Ecdysozoa</taxon>
        <taxon>Arthropoda</taxon>
        <taxon>Hexapoda</taxon>
        <taxon>Collembola</taxon>
        <taxon>Entomobryomorpha</taxon>
        <taxon>Entomobryoidea</taxon>
        <taxon>Orchesellidae</taxon>
        <taxon>Orchesellinae</taxon>
        <taxon>Orchesella</taxon>
    </lineage>
</organism>
<keyword evidence="2" id="KW-0479">Metal-binding</keyword>